<evidence type="ECO:0000313" key="6">
    <source>
        <dbReference type="Proteomes" id="UP000193963"/>
    </source>
</evidence>
<proteinExistence type="predicted"/>
<accession>A0A1X6YMU9</accession>
<evidence type="ECO:0000313" key="5">
    <source>
        <dbReference type="EMBL" id="SLN25484.1"/>
    </source>
</evidence>
<dbReference type="EMBL" id="FWFN01000002">
    <property type="protein sequence ID" value="SLN25484.1"/>
    <property type="molecule type" value="Genomic_DNA"/>
</dbReference>
<dbReference type="InterPro" id="IPR018060">
    <property type="entry name" value="HTH_AraC"/>
</dbReference>
<dbReference type="PANTHER" id="PTHR46796:SF14">
    <property type="entry name" value="TRANSCRIPTIONAL REGULATORY PROTEIN"/>
    <property type="match status" value="1"/>
</dbReference>
<dbReference type="GO" id="GO:0043565">
    <property type="term" value="F:sequence-specific DNA binding"/>
    <property type="evidence" value="ECO:0007669"/>
    <property type="project" value="InterPro"/>
</dbReference>
<keyword evidence="3" id="KW-0804">Transcription</keyword>
<dbReference type="PANTHER" id="PTHR46796">
    <property type="entry name" value="HTH-TYPE TRANSCRIPTIONAL ACTIVATOR RHAS-RELATED"/>
    <property type="match status" value="1"/>
</dbReference>
<protein>
    <submittedName>
        <fullName evidence="5">HTH-type transcriptional activator Btr</fullName>
    </submittedName>
</protein>
<keyword evidence="2" id="KW-0238">DNA-binding</keyword>
<feature type="domain" description="HTH araC/xylS-type" evidence="4">
    <location>
        <begin position="197"/>
        <end position="295"/>
    </location>
</feature>
<dbReference type="RefSeq" id="WP_085886823.1">
    <property type="nucleotide sequence ID" value="NZ_FWFN01000002.1"/>
</dbReference>
<dbReference type="GO" id="GO:0003700">
    <property type="term" value="F:DNA-binding transcription factor activity"/>
    <property type="evidence" value="ECO:0007669"/>
    <property type="project" value="InterPro"/>
</dbReference>
<dbReference type="InterPro" id="IPR018062">
    <property type="entry name" value="HTH_AraC-typ_CS"/>
</dbReference>
<evidence type="ECO:0000256" key="2">
    <source>
        <dbReference type="ARBA" id="ARBA00023125"/>
    </source>
</evidence>
<dbReference type="SUPFAM" id="SSF46689">
    <property type="entry name" value="Homeodomain-like"/>
    <property type="match status" value="2"/>
</dbReference>
<dbReference type="PROSITE" id="PS01124">
    <property type="entry name" value="HTH_ARAC_FAMILY_2"/>
    <property type="match status" value="1"/>
</dbReference>
<dbReference type="AlphaFoldDB" id="A0A1X6YMU9"/>
<dbReference type="OrthoDB" id="9814125at2"/>
<sequence>MPFLHAMTCRTEGIHSTAPVRWRAFESMCAVFWEAHGDAGATGYYTSPDPRIILFFNDVSGHIRMGEGARSRAEASRPMLRAVFAPAGTPMWTRFTSAHDFSHLDLHLERSWLIERLTPLIGAEETLSVLSHPVEVQDIGALAAIGEALRDEVFAPSRHPVFAENLALTLLTGLVELPEQEDRQVLHAGGLTPAQMRRIRQLFEAEGGARISNATLAEAVGLSPNWFSQAFKKTTGKTPVQWQQEHRIGRVKEALLIEDCSLTEVASRFGFSDQAHLTRVFRQHEGTTPAAWLRDLRAR</sequence>
<organism evidence="5 6">
    <name type="scientific">Pseudooceanicola marinus</name>
    <dbReference type="NCBI Taxonomy" id="396013"/>
    <lineage>
        <taxon>Bacteria</taxon>
        <taxon>Pseudomonadati</taxon>
        <taxon>Pseudomonadota</taxon>
        <taxon>Alphaproteobacteria</taxon>
        <taxon>Rhodobacterales</taxon>
        <taxon>Paracoccaceae</taxon>
        <taxon>Pseudooceanicola</taxon>
    </lineage>
</organism>
<dbReference type="Gene3D" id="1.10.10.60">
    <property type="entry name" value="Homeodomain-like"/>
    <property type="match status" value="2"/>
</dbReference>
<evidence type="ECO:0000256" key="3">
    <source>
        <dbReference type="ARBA" id="ARBA00023163"/>
    </source>
</evidence>
<keyword evidence="6" id="KW-1185">Reference proteome</keyword>
<gene>
    <name evidence="5" type="primary">btr_2</name>
    <name evidence="5" type="ORF">PSM7751_00912</name>
</gene>
<dbReference type="InterPro" id="IPR050204">
    <property type="entry name" value="AraC_XylS_family_regulators"/>
</dbReference>
<dbReference type="SMART" id="SM00342">
    <property type="entry name" value="HTH_ARAC"/>
    <property type="match status" value="1"/>
</dbReference>
<dbReference type="Pfam" id="PF12833">
    <property type="entry name" value="HTH_18"/>
    <property type="match status" value="1"/>
</dbReference>
<reference evidence="5 6" key="1">
    <citation type="submission" date="2017-03" db="EMBL/GenBank/DDBJ databases">
        <authorList>
            <person name="Afonso C.L."/>
            <person name="Miller P.J."/>
            <person name="Scott M.A."/>
            <person name="Spackman E."/>
            <person name="Goraichik I."/>
            <person name="Dimitrov K.M."/>
            <person name="Suarez D.L."/>
            <person name="Swayne D.E."/>
        </authorList>
    </citation>
    <scope>NUCLEOTIDE SEQUENCE [LARGE SCALE GENOMIC DNA]</scope>
    <source>
        <strain evidence="5 6">CECT 7751</strain>
    </source>
</reference>
<dbReference type="PROSITE" id="PS00041">
    <property type="entry name" value="HTH_ARAC_FAMILY_1"/>
    <property type="match status" value="1"/>
</dbReference>
<dbReference type="InterPro" id="IPR009057">
    <property type="entry name" value="Homeodomain-like_sf"/>
</dbReference>
<evidence type="ECO:0000256" key="1">
    <source>
        <dbReference type="ARBA" id="ARBA00023015"/>
    </source>
</evidence>
<evidence type="ECO:0000259" key="4">
    <source>
        <dbReference type="PROSITE" id="PS01124"/>
    </source>
</evidence>
<keyword evidence="1" id="KW-0805">Transcription regulation</keyword>
<dbReference type="Proteomes" id="UP000193963">
    <property type="component" value="Unassembled WGS sequence"/>
</dbReference>
<name>A0A1X6YMU9_9RHOB</name>